<dbReference type="SMART" id="SM00028">
    <property type="entry name" value="TPR"/>
    <property type="match status" value="6"/>
</dbReference>
<organism evidence="10">
    <name type="scientific">Brachionus manjavacas</name>
    <dbReference type="NCBI Taxonomy" id="667381"/>
    <lineage>
        <taxon>Eukaryota</taxon>
        <taxon>Metazoa</taxon>
        <taxon>Spiralia</taxon>
        <taxon>Gnathifera</taxon>
        <taxon>Rotifera</taxon>
        <taxon>Eurotatoria</taxon>
        <taxon>Monogononta</taxon>
        <taxon>Pseudotrocha</taxon>
        <taxon>Ploima</taxon>
        <taxon>Brachionidae</taxon>
        <taxon>Brachionus</taxon>
    </lineage>
</organism>
<feature type="repeat" description="TPR" evidence="7">
    <location>
        <begin position="360"/>
        <end position="393"/>
    </location>
</feature>
<dbReference type="GO" id="GO:0016567">
    <property type="term" value="P:protein ubiquitination"/>
    <property type="evidence" value="ECO:0007669"/>
    <property type="project" value="TreeGrafter"/>
</dbReference>
<evidence type="ECO:0000256" key="7">
    <source>
        <dbReference type="PROSITE-ProRule" id="PRU00339"/>
    </source>
</evidence>
<keyword evidence="5 7" id="KW-0802">TPR repeat</keyword>
<feature type="repeat" description="TPR" evidence="7">
    <location>
        <begin position="394"/>
        <end position="427"/>
    </location>
</feature>
<dbReference type="SUPFAM" id="SSF48452">
    <property type="entry name" value="TPR-like"/>
    <property type="match status" value="2"/>
</dbReference>
<dbReference type="EMBL" id="JX156234">
    <property type="protein sequence ID" value="AGH55892.1"/>
    <property type="molecule type" value="Genomic_DNA"/>
</dbReference>
<dbReference type="InterPro" id="IPR011990">
    <property type="entry name" value="TPR-like_helical_dom_sf"/>
</dbReference>
<keyword evidence="3" id="KW-0498">Mitosis</keyword>
<protein>
    <submittedName>
        <fullName evidence="10">Anaphase promoting complex subunit 8</fullName>
    </submittedName>
</protein>
<evidence type="ECO:0000313" key="10">
    <source>
        <dbReference type="EMBL" id="AGH55892.1"/>
    </source>
</evidence>
<evidence type="ECO:0000256" key="6">
    <source>
        <dbReference type="ARBA" id="ARBA00023306"/>
    </source>
</evidence>
<evidence type="ECO:0000259" key="9">
    <source>
        <dbReference type="Pfam" id="PF04049"/>
    </source>
</evidence>
<keyword evidence="8" id="KW-0472">Membrane</keyword>
<feature type="transmembrane region" description="Helical" evidence="8">
    <location>
        <begin position="100"/>
        <end position="120"/>
    </location>
</feature>
<keyword evidence="8" id="KW-0812">Transmembrane</keyword>
<dbReference type="GO" id="GO:0005680">
    <property type="term" value="C:anaphase-promoting complex"/>
    <property type="evidence" value="ECO:0007669"/>
    <property type="project" value="InterPro"/>
</dbReference>
<dbReference type="GO" id="GO:0045842">
    <property type="term" value="P:positive regulation of mitotic metaphase/anaphase transition"/>
    <property type="evidence" value="ECO:0007669"/>
    <property type="project" value="TreeGrafter"/>
</dbReference>
<name>M4SZM3_9BILA</name>
<dbReference type="AlphaFoldDB" id="M4SZM3"/>
<keyword evidence="8" id="KW-1133">Transmembrane helix</keyword>
<dbReference type="PANTHER" id="PTHR12558">
    <property type="entry name" value="CELL DIVISION CYCLE 16,23,27"/>
    <property type="match status" value="1"/>
</dbReference>
<evidence type="ECO:0000256" key="5">
    <source>
        <dbReference type="ARBA" id="ARBA00022803"/>
    </source>
</evidence>
<gene>
    <name evidence="10" type="primary">APC8</name>
</gene>
<evidence type="ECO:0000256" key="2">
    <source>
        <dbReference type="ARBA" id="ARBA00022737"/>
    </source>
</evidence>
<keyword evidence="1" id="KW-0132">Cell division</keyword>
<dbReference type="PANTHER" id="PTHR12558:SF10">
    <property type="entry name" value="CELL DIVISION CYCLE PROTEIN 23 HOMOLOG"/>
    <property type="match status" value="1"/>
</dbReference>
<keyword evidence="2" id="KW-0677">Repeat</keyword>
<dbReference type="GO" id="GO:0031145">
    <property type="term" value="P:anaphase-promoting complex-dependent catabolic process"/>
    <property type="evidence" value="ECO:0007669"/>
    <property type="project" value="TreeGrafter"/>
</dbReference>
<dbReference type="InterPro" id="IPR007192">
    <property type="entry name" value="APC8"/>
</dbReference>
<feature type="domain" description="Cdc23" evidence="9">
    <location>
        <begin position="16"/>
        <end position="265"/>
    </location>
</feature>
<dbReference type="Gene3D" id="1.25.40.10">
    <property type="entry name" value="Tetratricopeptide repeat domain"/>
    <property type="match status" value="2"/>
</dbReference>
<dbReference type="Pfam" id="PF04049">
    <property type="entry name" value="ANAPC8"/>
    <property type="match status" value="1"/>
</dbReference>
<evidence type="ECO:0000256" key="8">
    <source>
        <dbReference type="SAM" id="Phobius"/>
    </source>
</evidence>
<keyword evidence="4" id="KW-0833">Ubl conjugation pathway</keyword>
<evidence type="ECO:0000256" key="4">
    <source>
        <dbReference type="ARBA" id="ARBA00022786"/>
    </source>
</evidence>
<dbReference type="Pfam" id="PF13414">
    <property type="entry name" value="TPR_11"/>
    <property type="match status" value="1"/>
</dbReference>
<proteinExistence type="predicted"/>
<dbReference type="PROSITE" id="PS50005">
    <property type="entry name" value="TPR"/>
    <property type="match status" value="3"/>
</dbReference>
<reference evidence="10" key="1">
    <citation type="journal article" date="2013" name="J. Hered.">
        <title>Inventory and phylogenetic analysis of meiotic genes in monogonont rotifers.</title>
        <authorList>
            <person name="Hanson S.J."/>
            <person name="Schurko A.M."/>
            <person name="Hecox-Lea B."/>
            <person name="Mark Welch D.B."/>
            <person name="Stelzer C.P."/>
            <person name="Logsdon J.M.Jr."/>
        </authorList>
    </citation>
    <scope>NUCLEOTIDE SEQUENCE</scope>
</reference>
<dbReference type="InterPro" id="IPR019734">
    <property type="entry name" value="TPR_rpt"/>
</dbReference>
<keyword evidence="6" id="KW-0131">Cell cycle</keyword>
<sequence length="481" mass="56551">MSNKVILNKTNTLDIGKELQSCVLMYDYLGLVRSHKWCSEMLYSMDDMIPLSEDSLKIDFNQIVGSKEFVKFKLATSYFNLKEYQRAAFYLAECESQPAYFLYIYSKYMVTFCLFFFLMYKKNSNHFLFALLDNVDSNFLDSLQGLRAELSAKYYKKQLDAFGLYVYAIVLNRLKLTDEAINILIECVKKRPSLWCAWLELAALIKSIETLNSLNHNALPQHWIKDLFLAQCYMEMSLSDEALNIYTVYCEKGFAKSIYIKSQMAKCYDNLREGRECKQTFEYIRKLDPYNLDFMDIYSNVLFVLEEHVQLAILAQEACEIDKYKPESCCIIGNYYSLQNEHHKAVNYFKRALKLNPNYLQAWTLMGHEYMELKNSTSAIQSYTNAIDLNAKDYRAWYGLGQTYEILKLYSYSLYYYKQAYLLRPNDSRFIVAMGDVYAKLEKWDEAKRCFIKAYTVGDYEGSSLCKLAKLFFFFVLTKLL</sequence>
<evidence type="ECO:0000256" key="3">
    <source>
        <dbReference type="ARBA" id="ARBA00022776"/>
    </source>
</evidence>
<dbReference type="GO" id="GO:0051301">
    <property type="term" value="P:cell division"/>
    <property type="evidence" value="ECO:0007669"/>
    <property type="project" value="UniProtKB-KW"/>
</dbReference>
<feature type="repeat" description="TPR" evidence="7">
    <location>
        <begin position="326"/>
        <end position="359"/>
    </location>
</feature>
<evidence type="ECO:0000256" key="1">
    <source>
        <dbReference type="ARBA" id="ARBA00022618"/>
    </source>
</evidence>
<dbReference type="Pfam" id="PF00515">
    <property type="entry name" value="TPR_1"/>
    <property type="match status" value="1"/>
</dbReference>
<accession>M4SZM3</accession>